<accession>A0A4Z2IT81</accession>
<keyword evidence="3" id="KW-1185">Reference proteome</keyword>
<proteinExistence type="predicted"/>
<dbReference type="AlphaFoldDB" id="A0A4Z2IT81"/>
<evidence type="ECO:0000313" key="3">
    <source>
        <dbReference type="Proteomes" id="UP000314294"/>
    </source>
</evidence>
<feature type="transmembrane region" description="Helical" evidence="1">
    <location>
        <begin position="120"/>
        <end position="143"/>
    </location>
</feature>
<name>A0A4Z2IT81_9TELE</name>
<keyword evidence="1" id="KW-1133">Transmembrane helix</keyword>
<dbReference type="EMBL" id="SRLO01000049">
    <property type="protein sequence ID" value="TNN81056.1"/>
    <property type="molecule type" value="Genomic_DNA"/>
</dbReference>
<keyword evidence="1" id="KW-0812">Transmembrane</keyword>
<reference evidence="2 3" key="1">
    <citation type="submission" date="2019-03" db="EMBL/GenBank/DDBJ databases">
        <title>First draft genome of Liparis tanakae, snailfish: a comprehensive survey of snailfish specific genes.</title>
        <authorList>
            <person name="Kim W."/>
            <person name="Song I."/>
            <person name="Jeong J.-H."/>
            <person name="Kim D."/>
            <person name="Kim S."/>
            <person name="Ryu S."/>
            <person name="Song J.Y."/>
            <person name="Lee S.K."/>
        </authorList>
    </citation>
    <scope>NUCLEOTIDE SEQUENCE [LARGE SCALE GENOMIC DNA]</scope>
    <source>
        <tissue evidence="2">Muscle</tissue>
    </source>
</reference>
<keyword evidence="1" id="KW-0472">Membrane</keyword>
<dbReference type="Proteomes" id="UP000314294">
    <property type="component" value="Unassembled WGS sequence"/>
</dbReference>
<evidence type="ECO:0000313" key="2">
    <source>
        <dbReference type="EMBL" id="TNN81056.1"/>
    </source>
</evidence>
<protein>
    <submittedName>
        <fullName evidence="2">Uncharacterized protein</fullName>
    </submittedName>
</protein>
<comment type="caution">
    <text evidence="2">The sequence shown here is derived from an EMBL/GenBank/DDBJ whole genome shotgun (WGS) entry which is preliminary data.</text>
</comment>
<sequence>MLKWKERKRRDQMMLGEQRGRDAEEGVEVLMLLILLMPQHLHYYFPRQSAQSALHLGVTAPVLVLPQTGGKSARTVGSLMNGLSCCCSSCLTLTESSEMRKAVVVKGAQAKSRQKSSRRLSLLLLLLLELMLLHMLLRLAMFIRLAPHAAQSTTTSTTTTSTAAAANQVLPLEDGEGFLTIRVSNAIVSNAGEGLRLNI</sequence>
<evidence type="ECO:0000256" key="1">
    <source>
        <dbReference type="SAM" id="Phobius"/>
    </source>
</evidence>
<gene>
    <name evidence="2" type="ORF">EYF80_008712</name>
</gene>
<organism evidence="2 3">
    <name type="scientific">Liparis tanakae</name>
    <name type="common">Tanaka's snailfish</name>
    <dbReference type="NCBI Taxonomy" id="230148"/>
    <lineage>
        <taxon>Eukaryota</taxon>
        <taxon>Metazoa</taxon>
        <taxon>Chordata</taxon>
        <taxon>Craniata</taxon>
        <taxon>Vertebrata</taxon>
        <taxon>Euteleostomi</taxon>
        <taxon>Actinopterygii</taxon>
        <taxon>Neopterygii</taxon>
        <taxon>Teleostei</taxon>
        <taxon>Neoteleostei</taxon>
        <taxon>Acanthomorphata</taxon>
        <taxon>Eupercaria</taxon>
        <taxon>Perciformes</taxon>
        <taxon>Cottioidei</taxon>
        <taxon>Cottales</taxon>
        <taxon>Liparidae</taxon>
        <taxon>Liparis</taxon>
    </lineage>
</organism>